<dbReference type="Pfam" id="PF01522">
    <property type="entry name" value="Polysacc_deac_1"/>
    <property type="match status" value="1"/>
</dbReference>
<dbReference type="GO" id="GO:0005975">
    <property type="term" value="P:carbohydrate metabolic process"/>
    <property type="evidence" value="ECO:0007669"/>
    <property type="project" value="InterPro"/>
</dbReference>
<dbReference type="AlphaFoldDB" id="A0A060M5A6"/>
<dbReference type="PATRIC" id="fig|1246626.3.peg.3176"/>
<dbReference type="SUPFAM" id="SSF88713">
    <property type="entry name" value="Glycoside hydrolase/deacetylase"/>
    <property type="match status" value="1"/>
</dbReference>
<proteinExistence type="predicted"/>
<keyword evidence="3" id="KW-1185">Reference proteome</keyword>
<dbReference type="PROSITE" id="PS51677">
    <property type="entry name" value="NODB"/>
    <property type="match status" value="1"/>
</dbReference>
<dbReference type="PANTHER" id="PTHR10587:SF134">
    <property type="entry name" value="SECRETED PROTEIN"/>
    <property type="match status" value="1"/>
</dbReference>
<evidence type="ECO:0000313" key="3">
    <source>
        <dbReference type="Proteomes" id="UP000027142"/>
    </source>
</evidence>
<dbReference type="EMBL" id="CP003923">
    <property type="protein sequence ID" value="AIC95748.1"/>
    <property type="molecule type" value="Genomic_DNA"/>
</dbReference>
<keyword evidence="2" id="KW-0378">Hydrolase</keyword>
<dbReference type="HOGENOM" id="CLU_021264_4_0_9"/>
<accession>A0A060M5A6</accession>
<evidence type="ECO:0000259" key="1">
    <source>
        <dbReference type="PROSITE" id="PS51677"/>
    </source>
</evidence>
<protein>
    <submittedName>
        <fullName evidence="2">Glycoside hydrolase/deacetylase</fullName>
    </submittedName>
</protein>
<dbReference type="InterPro" id="IPR011330">
    <property type="entry name" value="Glyco_hydro/deAcase_b/a-brl"/>
</dbReference>
<dbReference type="InterPro" id="IPR002509">
    <property type="entry name" value="NODB_dom"/>
</dbReference>
<dbReference type="KEGG" id="ble:BleG1_3194"/>
<name>A0A060M5A6_9BACI</name>
<dbReference type="GO" id="GO:0016810">
    <property type="term" value="F:hydrolase activity, acting on carbon-nitrogen (but not peptide) bonds"/>
    <property type="evidence" value="ECO:0007669"/>
    <property type="project" value="InterPro"/>
</dbReference>
<dbReference type="eggNOG" id="COG0726">
    <property type="taxonomic scope" value="Bacteria"/>
</dbReference>
<dbReference type="STRING" id="1246626.BleG1_3194"/>
<dbReference type="PANTHER" id="PTHR10587">
    <property type="entry name" value="GLYCOSYL TRANSFERASE-RELATED"/>
    <property type="match status" value="1"/>
</dbReference>
<evidence type="ECO:0000313" key="2">
    <source>
        <dbReference type="EMBL" id="AIC95748.1"/>
    </source>
</evidence>
<dbReference type="PROSITE" id="PS51257">
    <property type="entry name" value="PROKAR_LIPOPROTEIN"/>
    <property type="match status" value="1"/>
</dbReference>
<reference evidence="2 3" key="1">
    <citation type="journal article" date="2014" name="Gene">
        <title>A comparative genomic analysis of the alkalitolerant soil bacterium Bacillus lehensis G1.</title>
        <authorList>
            <person name="Noor Y.M."/>
            <person name="Samsulrizal N.H."/>
            <person name="Jema'on N.A."/>
            <person name="Low K.O."/>
            <person name="Ramli A.N."/>
            <person name="Alias N.I."/>
            <person name="Damis S.I."/>
            <person name="Fuzi S.F."/>
            <person name="Isa M.N."/>
            <person name="Murad A.M."/>
            <person name="Raih M.F."/>
            <person name="Bakar F.D."/>
            <person name="Najimudin N."/>
            <person name="Mahadi N.M."/>
            <person name="Illias R.M."/>
        </authorList>
    </citation>
    <scope>NUCLEOTIDE SEQUENCE [LARGE SCALE GENOMIC DNA]</scope>
    <source>
        <strain evidence="2 3">G1</strain>
    </source>
</reference>
<dbReference type="RefSeq" id="WP_038483009.1">
    <property type="nucleotide sequence ID" value="NZ_CP003923.1"/>
</dbReference>
<sequence>MRVHHKLFVPIFLFILVGCMNHESTAVTFHPQKELSEHLAKSSAISSFTNQHPLDLTIYEHQKPTEWGEFISGVKTKMETNEKAMALTFDACGGEHGSLYDEALMNYLIDHQIPATLFVNARWIKSNEPLFLELAENPLFQIENHGTEHKPLSVSGKSAWGIDGTKSIEDAYEEVLVSHNLITELTGVEPTMFRPGTAFFDNIAVKLLDDLEIEAVNYSILGDAGATFTPEQVTNALVDHAEHGAIALLHMNQPSSGTAEGVKQAIPLLMEAGYTFVRLSEFPLK</sequence>
<gene>
    <name evidence="2" type="ORF">BleG1_3194</name>
</gene>
<organism evidence="2 3">
    <name type="scientific">Shouchella lehensis G1</name>
    <dbReference type="NCBI Taxonomy" id="1246626"/>
    <lineage>
        <taxon>Bacteria</taxon>
        <taxon>Bacillati</taxon>
        <taxon>Bacillota</taxon>
        <taxon>Bacilli</taxon>
        <taxon>Bacillales</taxon>
        <taxon>Bacillaceae</taxon>
        <taxon>Shouchella</taxon>
    </lineage>
</organism>
<feature type="domain" description="NodB homology" evidence="1">
    <location>
        <begin position="83"/>
        <end position="277"/>
    </location>
</feature>
<dbReference type="InterPro" id="IPR050248">
    <property type="entry name" value="Polysacc_deacetylase_ArnD"/>
</dbReference>
<dbReference type="Proteomes" id="UP000027142">
    <property type="component" value="Chromosome"/>
</dbReference>
<dbReference type="Gene3D" id="3.20.20.370">
    <property type="entry name" value="Glycoside hydrolase/deacetylase"/>
    <property type="match status" value="1"/>
</dbReference>